<dbReference type="EMBL" id="MEYV01000014">
    <property type="protein sequence ID" value="OGD40027.1"/>
    <property type="molecule type" value="Genomic_DNA"/>
</dbReference>
<keyword evidence="1" id="KW-0812">Transmembrane</keyword>
<organism evidence="2 3">
    <name type="scientific">Candidatus Azambacteria bacterium RIFCSPLOWO2_02_FULL_44_14</name>
    <dbReference type="NCBI Taxonomy" id="1797306"/>
    <lineage>
        <taxon>Bacteria</taxon>
        <taxon>Candidatus Azamiibacteriota</taxon>
    </lineage>
</organism>
<feature type="transmembrane region" description="Helical" evidence="1">
    <location>
        <begin position="39"/>
        <end position="58"/>
    </location>
</feature>
<accession>A0A1F5CB14</accession>
<evidence type="ECO:0000256" key="1">
    <source>
        <dbReference type="SAM" id="Phobius"/>
    </source>
</evidence>
<keyword evidence="1" id="KW-1133">Transmembrane helix</keyword>
<reference evidence="2 3" key="1">
    <citation type="journal article" date="2016" name="Nat. Commun.">
        <title>Thousands of microbial genomes shed light on interconnected biogeochemical processes in an aquifer system.</title>
        <authorList>
            <person name="Anantharaman K."/>
            <person name="Brown C.T."/>
            <person name="Hug L.A."/>
            <person name="Sharon I."/>
            <person name="Castelle C.J."/>
            <person name="Probst A.J."/>
            <person name="Thomas B.C."/>
            <person name="Singh A."/>
            <person name="Wilkins M.J."/>
            <person name="Karaoz U."/>
            <person name="Brodie E.L."/>
            <person name="Williams K.H."/>
            <person name="Hubbard S.S."/>
            <person name="Banfield J.F."/>
        </authorList>
    </citation>
    <scope>NUCLEOTIDE SEQUENCE [LARGE SCALE GENOMIC DNA]</scope>
</reference>
<evidence type="ECO:0000313" key="3">
    <source>
        <dbReference type="Proteomes" id="UP000177197"/>
    </source>
</evidence>
<keyword evidence="1" id="KW-0472">Membrane</keyword>
<comment type="caution">
    <text evidence="2">The sequence shown here is derived from an EMBL/GenBank/DDBJ whole genome shotgun (WGS) entry which is preliminary data.</text>
</comment>
<proteinExistence type="predicted"/>
<dbReference type="AlphaFoldDB" id="A0A1F5CB14"/>
<gene>
    <name evidence="2" type="ORF">A3I30_00240</name>
</gene>
<protein>
    <submittedName>
        <fullName evidence="2">Uncharacterized protein</fullName>
    </submittedName>
</protein>
<sequence length="126" mass="13789">MVIIPSSTNPVLARPNPAQASGAFGTFQPPETKKRQMRLYILLGALFVIIAAAGYYFLTTYGFTTLQVSSDIPPVQELNAVELKVIRLSSFNFDVVDSVPYKALKLYGDIPIKVEALGRVNPLAPF</sequence>
<name>A0A1F5CB14_9BACT</name>
<evidence type="ECO:0000313" key="2">
    <source>
        <dbReference type="EMBL" id="OGD40027.1"/>
    </source>
</evidence>
<dbReference type="Proteomes" id="UP000177197">
    <property type="component" value="Unassembled WGS sequence"/>
</dbReference>